<dbReference type="Pfam" id="PF02033">
    <property type="entry name" value="RBFA"/>
    <property type="match status" value="1"/>
</dbReference>
<dbReference type="NCBIfam" id="TIGR00082">
    <property type="entry name" value="rbfA"/>
    <property type="match status" value="1"/>
</dbReference>
<sequence>MKISINKKNFSLNSNRNLRISNQIKKDLSLFINKEIPHKYGFITITDVNLTVDYAYAKIFFTVFGGNSVEETLNILNKKSGIMHSYLYKNFHIHTIPTIEFIYDNSIEYGMKISQLIKEANK</sequence>
<keyword evidence="2" id="KW-0963">Cytoplasm</keyword>
<dbReference type="GO" id="GO:0043024">
    <property type="term" value="F:ribosomal small subunit binding"/>
    <property type="evidence" value="ECO:0007669"/>
    <property type="project" value="TreeGrafter"/>
</dbReference>
<dbReference type="Proteomes" id="UP000266796">
    <property type="component" value="Chromosome"/>
</dbReference>
<dbReference type="InterPro" id="IPR015946">
    <property type="entry name" value="KH_dom-like_a/b"/>
</dbReference>
<dbReference type="KEGG" id="kso:CKSOR_00394"/>
<dbReference type="HAMAP" id="MF_00003">
    <property type="entry name" value="RbfA"/>
    <property type="match status" value="1"/>
</dbReference>
<dbReference type="AlphaFoldDB" id="A0A3S7JA28"/>
<comment type="subcellular location">
    <subcellularLocation>
        <location evidence="2">Cytoplasm</location>
    </subcellularLocation>
</comment>
<comment type="subunit">
    <text evidence="2">Monomer. Binds 30S ribosomal subunits, but not 50S ribosomal subunits or 70S ribosomes.</text>
</comment>
<name>A0A3S7JA28_9PROT</name>
<dbReference type="RefSeq" id="WP_108673918.1">
    <property type="nucleotide sequence ID" value="NZ_CP025628.1"/>
</dbReference>
<dbReference type="InterPro" id="IPR000238">
    <property type="entry name" value="RbfA"/>
</dbReference>
<dbReference type="EMBL" id="CP025628">
    <property type="protein sequence ID" value="AWD32511.1"/>
    <property type="molecule type" value="Genomic_DNA"/>
</dbReference>
<keyword evidence="1 2" id="KW-0690">Ribosome biogenesis</keyword>
<reference evidence="3 4" key="1">
    <citation type="journal article" date="2018" name="Parasitology">
        <title>The reduced genome of Candidatus Kinetoplastibacterium sorsogonicusi, the endosymbiont of Kentomonas sorsogonicus (Trypanosomatidae): loss of the haem-synthesis pathway.</title>
        <authorList>
            <person name="Silva F.M."/>
            <person name="Kostygov A.Y."/>
            <person name="Spodareva V.V."/>
            <person name="Butenko A."/>
            <person name="Tossou R."/>
            <person name="Lukes J."/>
            <person name="Yurchenko V."/>
            <person name="Alves J.M.P."/>
        </authorList>
    </citation>
    <scope>NUCLEOTIDE SEQUENCE [LARGE SCALE GENOMIC DNA]</scope>
    <source>
        <strain evidence="3 4">MF-08</strain>
    </source>
</reference>
<gene>
    <name evidence="2 3" type="primary">rbfA</name>
    <name evidence="3" type="ORF">CKSOR_00394</name>
</gene>
<comment type="similarity">
    <text evidence="2">Belongs to the RbfA family.</text>
</comment>
<dbReference type="Gene3D" id="3.30.300.20">
    <property type="match status" value="1"/>
</dbReference>
<dbReference type="OrthoDB" id="307788at2"/>
<dbReference type="GO" id="GO:0005829">
    <property type="term" value="C:cytosol"/>
    <property type="evidence" value="ECO:0007669"/>
    <property type="project" value="TreeGrafter"/>
</dbReference>
<evidence type="ECO:0000313" key="4">
    <source>
        <dbReference type="Proteomes" id="UP000266796"/>
    </source>
</evidence>
<protein>
    <recommendedName>
        <fullName evidence="2">Ribosome-binding factor A</fullName>
    </recommendedName>
</protein>
<evidence type="ECO:0000313" key="3">
    <source>
        <dbReference type="EMBL" id="AWD32511.1"/>
    </source>
</evidence>
<proteinExistence type="inferred from homology"/>
<comment type="function">
    <text evidence="2">One of several proteins that assist in the late maturation steps of the functional core of the 30S ribosomal subunit. Associates with free 30S ribosomal subunits (but not with 30S subunits that are part of 70S ribosomes or polysomes). Required for efficient processing of 16S rRNA. May interact with the 5'-terminal helix region of 16S rRNA.</text>
</comment>
<dbReference type="PANTHER" id="PTHR33515:SF1">
    <property type="entry name" value="RIBOSOME-BINDING FACTOR A, CHLOROPLASTIC-RELATED"/>
    <property type="match status" value="1"/>
</dbReference>
<evidence type="ECO:0000256" key="2">
    <source>
        <dbReference type="HAMAP-Rule" id="MF_00003"/>
    </source>
</evidence>
<organism evidence="3 4">
    <name type="scientific">Candidatus Kinetoplastidibacterium kentomonadis</name>
    <dbReference type="NCBI Taxonomy" id="1576550"/>
    <lineage>
        <taxon>Bacteria</taxon>
        <taxon>Pseudomonadati</taxon>
        <taxon>Pseudomonadota</taxon>
        <taxon>Betaproteobacteria</taxon>
        <taxon>Candidatus Kinetoplastidibacterium</taxon>
    </lineage>
</organism>
<dbReference type="SUPFAM" id="SSF89919">
    <property type="entry name" value="Ribosome-binding factor A, RbfA"/>
    <property type="match status" value="1"/>
</dbReference>
<dbReference type="PANTHER" id="PTHR33515">
    <property type="entry name" value="RIBOSOME-BINDING FACTOR A, CHLOROPLASTIC-RELATED"/>
    <property type="match status" value="1"/>
</dbReference>
<evidence type="ECO:0000256" key="1">
    <source>
        <dbReference type="ARBA" id="ARBA00022517"/>
    </source>
</evidence>
<dbReference type="InterPro" id="IPR023799">
    <property type="entry name" value="RbfA_dom_sf"/>
</dbReference>
<keyword evidence="4" id="KW-1185">Reference proteome</keyword>
<accession>A0A3S7JA28</accession>
<dbReference type="GO" id="GO:0030490">
    <property type="term" value="P:maturation of SSU-rRNA"/>
    <property type="evidence" value="ECO:0007669"/>
    <property type="project" value="UniProtKB-UniRule"/>
</dbReference>